<feature type="compositionally biased region" description="Polar residues" evidence="1">
    <location>
        <begin position="606"/>
        <end position="621"/>
    </location>
</feature>
<organism evidence="2 3">
    <name type="scientific">Bos mutus</name>
    <name type="common">wild yak</name>
    <dbReference type="NCBI Taxonomy" id="72004"/>
    <lineage>
        <taxon>Eukaryota</taxon>
        <taxon>Metazoa</taxon>
        <taxon>Chordata</taxon>
        <taxon>Craniata</taxon>
        <taxon>Vertebrata</taxon>
        <taxon>Euteleostomi</taxon>
        <taxon>Mammalia</taxon>
        <taxon>Eutheria</taxon>
        <taxon>Laurasiatheria</taxon>
        <taxon>Artiodactyla</taxon>
        <taxon>Ruminantia</taxon>
        <taxon>Pecora</taxon>
        <taxon>Bovidae</taxon>
        <taxon>Bovinae</taxon>
        <taxon>Bos</taxon>
    </lineage>
</organism>
<dbReference type="PANTHER" id="PTHR14944:SF2">
    <property type="entry name" value="RPA-RELATED PROTEIN RADX"/>
    <property type="match status" value="1"/>
</dbReference>
<feature type="compositionally biased region" description="Polar residues" evidence="1">
    <location>
        <begin position="1"/>
        <end position="12"/>
    </location>
</feature>
<dbReference type="EMBL" id="VBQZ03000276">
    <property type="protein sequence ID" value="MXQ98756.1"/>
    <property type="molecule type" value="Genomic_DNA"/>
</dbReference>
<evidence type="ECO:0000256" key="1">
    <source>
        <dbReference type="SAM" id="MobiDB-lite"/>
    </source>
</evidence>
<dbReference type="PANTHER" id="PTHR14944">
    <property type="entry name" value="RPA-RELATED PROTEIN RADX"/>
    <property type="match status" value="1"/>
</dbReference>
<protein>
    <recommendedName>
        <fullName evidence="4">RPA1 related single stranded DNA binding protein, X-linked</fullName>
    </recommendedName>
</protein>
<dbReference type="Gene3D" id="3.50.30.30">
    <property type="match status" value="1"/>
</dbReference>
<feature type="region of interest" description="Disordered" evidence="1">
    <location>
        <begin position="606"/>
        <end position="626"/>
    </location>
</feature>
<dbReference type="InterPro" id="IPR012340">
    <property type="entry name" value="NA-bd_OB-fold"/>
</dbReference>
<reference evidence="2" key="1">
    <citation type="submission" date="2019-10" db="EMBL/GenBank/DDBJ databases">
        <title>The sequence and de novo assembly of the wild yak genome.</title>
        <authorList>
            <person name="Liu Y."/>
        </authorList>
    </citation>
    <scope>NUCLEOTIDE SEQUENCE [LARGE SCALE GENOMIC DNA]</scope>
    <source>
        <strain evidence="2">WY2019</strain>
    </source>
</reference>
<gene>
    <name evidence="2" type="ORF">E5288_WYG013338</name>
</gene>
<feature type="region of interest" description="Disordered" evidence="1">
    <location>
        <begin position="1"/>
        <end position="28"/>
    </location>
</feature>
<dbReference type="SUPFAM" id="SSF50249">
    <property type="entry name" value="Nucleic acid-binding proteins"/>
    <property type="match status" value="2"/>
</dbReference>
<dbReference type="InterPro" id="IPR040893">
    <property type="entry name" value="RADX"/>
</dbReference>
<comment type="caution">
    <text evidence="2">The sequence shown here is derived from an EMBL/GenBank/DDBJ whole genome shotgun (WGS) entry which is preliminary data.</text>
</comment>
<proteinExistence type="predicted"/>
<name>A0A6B0SFH1_9CETA</name>
<evidence type="ECO:0000313" key="2">
    <source>
        <dbReference type="EMBL" id="MXQ98756.1"/>
    </source>
</evidence>
<keyword evidence="3" id="KW-1185">Reference proteome</keyword>
<dbReference type="Gene3D" id="2.40.50.140">
    <property type="entry name" value="Nucleic acid-binding proteins"/>
    <property type="match status" value="2"/>
</dbReference>
<dbReference type="AlphaFoldDB" id="A0A6B0SFH1"/>
<sequence>MSGESGQPQADPSQAGVDMPHPERNGAAVPRGVVRRVGALGRRSWIQKVFEQVIDSPRRWVTPLEVVPVAVLAVQRYLLEDEPRDVKPKPPLYCFDVTISDGVYQEKCYLDPSLNSLVYKNILKVGIEVRIFRVSCIYNEKRIGQGILCIDNVLCGELLESVSLETPFRNSAHREVPERPLRGGKSHYLPLWNNEDPYGDIWLNNKQPKEHEFNHTKIISLSHLEMTWSNTKNFPPLLVRILHKSKLRYYGKPNKKIIEPYQTFLEVADSSGTVSMIMWNTLCPEWYKSLHVGLVLLLQNYSIRKSYPFRMQPLPVDPHIKLISTMEICLNIRDFPNITIIPEKQVKPEWRLPKLNHRFVTRSELDKMPNNYICDVIGVLVFVGRVQRSKKKDSREDFWSYRWIHIADGTSEQPFIVELFSTSQPEIFEHIYPMTYFTCTQLKVVRNDDQVPKLLYLTTTNESHIFMTGHKGQLQNDDAKVKNFIQWVKEKNDSGEGKNTVIGGYYPYPPVPETFWKYSSSLKVESLLTAISEVKVEIEYLQYREQKRIAIQGIITVIKYVPHHSATQSASASETLRVWWQRINICFYNCYLFLIFCRIPVPQPETSSQTKESKPSMPSSSDCRENPSHTFVVRAKKTISDKWESQLWRDKKFSLIDHLRYSRVHPESIPRKFSSEHRHFLGQQFNSQPAKYVPPEGRVPKLDHFKSARSLGHFELTILGLNHEIAIDVAFLPMYSLQDAQTSQVDTLLTCMNYSCVYPQASTSSEKITGSRVLAGDIIKAVSKMDREHVILSIPNANTSDAQEWTTSFSINAYVTVTYYNETSNYTSAETCECGVYGLASPVANAMGVVGIPKNNNYQACDYNTEFTYTKKPWIALIERETGNQTIQMANFGLYVFKYAVTAKLIHYYDQTVACFKCSKCLQK</sequence>
<dbReference type="GO" id="GO:0003697">
    <property type="term" value="F:single-stranded DNA binding"/>
    <property type="evidence" value="ECO:0007669"/>
    <property type="project" value="InterPro"/>
</dbReference>
<dbReference type="Proteomes" id="UP000322234">
    <property type="component" value="Unassembled WGS sequence"/>
</dbReference>
<accession>A0A6B0SFH1</accession>
<evidence type="ECO:0008006" key="4">
    <source>
        <dbReference type="Google" id="ProtNLM"/>
    </source>
</evidence>
<dbReference type="Pfam" id="PF17659">
    <property type="entry name" value="RADX"/>
    <property type="match status" value="2"/>
</dbReference>
<evidence type="ECO:0000313" key="3">
    <source>
        <dbReference type="Proteomes" id="UP000322234"/>
    </source>
</evidence>